<dbReference type="Pfam" id="PF01865">
    <property type="entry name" value="PhoU_div"/>
    <property type="match status" value="1"/>
</dbReference>
<gene>
    <name evidence="2" type="ORF">SDC9_66857</name>
</gene>
<dbReference type="PANTHER" id="PTHR37298">
    <property type="entry name" value="UPF0111 PROTEIN YKAA"/>
    <property type="match status" value="1"/>
</dbReference>
<dbReference type="Gene3D" id="1.20.58.220">
    <property type="entry name" value="Phosphate transport system protein phou homolog 2, domain 2"/>
    <property type="match status" value="1"/>
</dbReference>
<dbReference type="AlphaFoldDB" id="A0A644XWX0"/>
<comment type="caution">
    <text evidence="2">The sequence shown here is derived from an EMBL/GenBank/DDBJ whole genome shotgun (WGS) entry which is preliminary data.</text>
</comment>
<name>A0A644XWX0_9ZZZZ</name>
<comment type="similarity">
    <text evidence="1">Belongs to the UPF0111 family.</text>
</comment>
<evidence type="ECO:0000313" key="2">
    <source>
        <dbReference type="EMBL" id="MPM20427.1"/>
    </source>
</evidence>
<sequence>MPFRLKPKEEKFFEFMDNHAELCVEAADVMVDSVNGKTSQEKALSLIDELGNKANKIVEATESKLHKTFIAPLDREDIHVLIEIQNEILNSIGDFLHKFYKYDPGEPSEGIVLMAKNVRDCVKQVNKAINEVPNMKKNYLKIEARTNKIKQLEALGDELYRDEMVKLFCNTPDAIQILKWKEIMTELEKMLDTCVVLADSLKRVVLKYA</sequence>
<dbReference type="InterPro" id="IPR018445">
    <property type="entry name" value="Put_Phosphate_transp_reg"/>
</dbReference>
<proteinExistence type="inferred from homology"/>
<evidence type="ECO:0000256" key="1">
    <source>
        <dbReference type="ARBA" id="ARBA00008591"/>
    </source>
</evidence>
<dbReference type="PANTHER" id="PTHR37298:SF1">
    <property type="entry name" value="UPF0111 PROTEIN YKAA"/>
    <property type="match status" value="1"/>
</dbReference>
<evidence type="ECO:0008006" key="3">
    <source>
        <dbReference type="Google" id="ProtNLM"/>
    </source>
</evidence>
<dbReference type="InterPro" id="IPR038078">
    <property type="entry name" value="PhoU-like_sf"/>
</dbReference>
<reference evidence="2" key="1">
    <citation type="submission" date="2019-08" db="EMBL/GenBank/DDBJ databases">
        <authorList>
            <person name="Kucharzyk K."/>
            <person name="Murdoch R.W."/>
            <person name="Higgins S."/>
            <person name="Loffler F."/>
        </authorList>
    </citation>
    <scope>NUCLEOTIDE SEQUENCE</scope>
</reference>
<dbReference type="InterPro" id="IPR052912">
    <property type="entry name" value="UPF0111_domain"/>
</dbReference>
<accession>A0A644XWX0</accession>
<protein>
    <recommendedName>
        <fullName evidence="3">Phosphate transport regulator</fullName>
    </recommendedName>
</protein>
<dbReference type="EMBL" id="VSSQ01003379">
    <property type="protein sequence ID" value="MPM20427.1"/>
    <property type="molecule type" value="Genomic_DNA"/>
</dbReference>
<organism evidence="2">
    <name type="scientific">bioreactor metagenome</name>
    <dbReference type="NCBI Taxonomy" id="1076179"/>
    <lineage>
        <taxon>unclassified sequences</taxon>
        <taxon>metagenomes</taxon>
        <taxon>ecological metagenomes</taxon>
    </lineage>
</organism>